<dbReference type="SUPFAM" id="SSF56059">
    <property type="entry name" value="Glutathione synthetase ATP-binding domain-like"/>
    <property type="match status" value="1"/>
</dbReference>
<comment type="similarity">
    <text evidence="1">Belongs to the peptidase C40 family.</text>
</comment>
<feature type="compositionally biased region" description="Low complexity" evidence="5">
    <location>
        <begin position="438"/>
        <end position="451"/>
    </location>
</feature>
<protein>
    <submittedName>
        <fullName evidence="8">Inactive polyglycylase TTLL10</fullName>
    </submittedName>
</protein>
<feature type="compositionally biased region" description="Basic and acidic residues" evidence="5">
    <location>
        <begin position="1048"/>
        <end position="1063"/>
    </location>
</feature>
<dbReference type="PANTHER" id="PTHR46810:SF1">
    <property type="entry name" value="INACTIVE POLYGLYCYLASE TTLL10"/>
    <property type="match status" value="1"/>
</dbReference>
<feature type="compositionally biased region" description="Basic residues" evidence="5">
    <location>
        <begin position="517"/>
        <end position="526"/>
    </location>
</feature>
<feature type="compositionally biased region" description="Basic and acidic residues" evidence="5">
    <location>
        <begin position="410"/>
        <end position="422"/>
    </location>
</feature>
<dbReference type="InterPro" id="IPR027752">
    <property type="entry name" value="TTLL10"/>
</dbReference>
<evidence type="ECO:0000256" key="5">
    <source>
        <dbReference type="SAM" id="MobiDB-lite"/>
    </source>
</evidence>
<proteinExistence type="inferred from homology"/>
<dbReference type="SUPFAM" id="SSF54001">
    <property type="entry name" value="Cysteine proteinases"/>
    <property type="match status" value="1"/>
</dbReference>
<feature type="compositionally biased region" description="Polar residues" evidence="5">
    <location>
        <begin position="295"/>
        <end position="305"/>
    </location>
</feature>
<keyword evidence="4" id="KW-0788">Thiol protease</keyword>
<evidence type="ECO:0000256" key="3">
    <source>
        <dbReference type="ARBA" id="ARBA00022801"/>
    </source>
</evidence>
<feature type="region of interest" description="Disordered" evidence="5">
    <location>
        <begin position="517"/>
        <end position="543"/>
    </location>
</feature>
<evidence type="ECO:0000256" key="1">
    <source>
        <dbReference type="ARBA" id="ARBA00007074"/>
    </source>
</evidence>
<feature type="region of interest" description="Disordered" evidence="5">
    <location>
        <begin position="406"/>
        <end position="454"/>
    </location>
</feature>
<feature type="region of interest" description="Disordered" evidence="5">
    <location>
        <begin position="257"/>
        <end position="305"/>
    </location>
</feature>
<dbReference type="InterPro" id="IPR038765">
    <property type="entry name" value="Papain-like_cys_pep_sf"/>
</dbReference>
<organism evidence="7 8">
    <name type="scientific">Pantherophis guttatus</name>
    <name type="common">Corn snake</name>
    <name type="synonym">Elaphe guttata</name>
    <dbReference type="NCBI Taxonomy" id="94885"/>
    <lineage>
        <taxon>Eukaryota</taxon>
        <taxon>Metazoa</taxon>
        <taxon>Chordata</taxon>
        <taxon>Craniata</taxon>
        <taxon>Vertebrata</taxon>
        <taxon>Euteleostomi</taxon>
        <taxon>Lepidosauria</taxon>
        <taxon>Squamata</taxon>
        <taxon>Bifurcata</taxon>
        <taxon>Unidentata</taxon>
        <taxon>Episquamata</taxon>
        <taxon>Toxicofera</taxon>
        <taxon>Serpentes</taxon>
        <taxon>Colubroidea</taxon>
        <taxon>Colubridae</taxon>
        <taxon>Colubrinae</taxon>
        <taxon>Pantherophis</taxon>
    </lineage>
</organism>
<feature type="compositionally biased region" description="Basic and acidic residues" evidence="5">
    <location>
        <begin position="1130"/>
        <end position="1139"/>
    </location>
</feature>
<evidence type="ECO:0000259" key="6">
    <source>
        <dbReference type="PROSITE" id="PS51935"/>
    </source>
</evidence>
<dbReference type="Gene3D" id="3.90.1720.10">
    <property type="entry name" value="endopeptidase domain like (from Nostoc punctiforme)"/>
    <property type="match status" value="1"/>
</dbReference>
<evidence type="ECO:0000256" key="2">
    <source>
        <dbReference type="ARBA" id="ARBA00022670"/>
    </source>
</evidence>
<dbReference type="Gene3D" id="3.30.470.20">
    <property type="entry name" value="ATP-grasp fold, B domain"/>
    <property type="match status" value="1"/>
</dbReference>
<dbReference type="Pfam" id="PF03133">
    <property type="entry name" value="TTL"/>
    <property type="match status" value="1"/>
</dbReference>
<keyword evidence="7" id="KW-1185">Reference proteome</keyword>
<keyword evidence="2" id="KW-0645">Protease</keyword>
<gene>
    <name evidence="8" type="primary">TTLL10</name>
</gene>
<feature type="region of interest" description="Disordered" evidence="5">
    <location>
        <begin position="1196"/>
        <end position="1245"/>
    </location>
</feature>
<dbReference type="PANTHER" id="PTHR46810">
    <property type="entry name" value="INACTIVE POLYGLYCYLASE TTLL10"/>
    <property type="match status" value="1"/>
</dbReference>
<feature type="compositionally biased region" description="Acidic residues" evidence="5">
    <location>
        <begin position="261"/>
        <end position="270"/>
    </location>
</feature>
<feature type="region of interest" description="Disordered" evidence="5">
    <location>
        <begin position="1026"/>
        <end position="1085"/>
    </location>
</feature>
<feature type="domain" description="NlpC/P60" evidence="6">
    <location>
        <begin position="77"/>
        <end position="228"/>
    </location>
</feature>
<feature type="compositionally biased region" description="Pro residues" evidence="5">
    <location>
        <begin position="1036"/>
        <end position="1047"/>
    </location>
</feature>
<reference evidence="8" key="1">
    <citation type="submission" date="2025-08" db="UniProtKB">
        <authorList>
            <consortium name="RefSeq"/>
        </authorList>
    </citation>
    <scope>IDENTIFICATION</scope>
    <source>
        <tissue evidence="8">Blood</tissue>
    </source>
</reference>
<dbReference type="GeneID" id="117675869"/>
<feature type="compositionally biased region" description="Low complexity" evidence="5">
    <location>
        <begin position="1204"/>
        <end position="1214"/>
    </location>
</feature>
<evidence type="ECO:0000256" key="4">
    <source>
        <dbReference type="ARBA" id="ARBA00022807"/>
    </source>
</evidence>
<dbReference type="InterPro" id="IPR004344">
    <property type="entry name" value="TTL/TTLL_fam"/>
</dbReference>
<name>A0ABM3ZP97_PANGU</name>
<sequence length="1245" mass="139996">MNVNSWGLSHPPPPGELLPSIKRELSGGKEGWAGDVGKRGSWIATVFLGRVGKEEFRRRARWKEALAQRLQQPSDRWQLRMKFLRQAQSYIGTPYAKKYHQPGSPEYESPLFLDCCGLIRRAVQDLADDFGFYMGSGNQAYQYDTLPLTLPSEEHLKPGDLIFISGVYFDPQRKRQPHDIVHVEIWLGDGERSLGARRKHGRAQVFDSYRFVSSSYGDMKYHFKSIETWLQGVCVSHCPEHKWASARDDVEKKSIFYPPSEQDEPAEEDAGPSQSWPPSQPADEGTPVRMASIPGSLSTCEPSASEQAGALDLQVCSRLGSELPEITLEKTDEDVESVRGREEALSSNEAGGKAVAGGEQAQREGGEADPAKTLPEDQGRDTPDSDSDLARTSSCKVKSIGILTGHVGKGKKDPKSRTRDVLCPDGPPPLASGPGRKSSSSSMASEQEVVSTPTRWEPRICKKKLLSFPPRLTLRRPLCFSGWMNERPLDGNERAAALRLGFRWFPYYNEAGEPHRVTKLPKRRPGQIHPRVQSSATHQQVDPKVVENKKQKYRALFPSQALKQWKTYKQSGVPRVARGRFTYEFSSKKPRTLLNAALRMSHLEERRNEEGPGSGPFFYIGGANGVEILSNYCKSKGWQRIYDNRREDYALKWCETKFRDTYCNFREGEQLLYQIPNNKILTTKIGLLMNLREYERVMRKVGQTAKLLKMEDFFPETFRLDTKDEREVFFEIYKEPHIWICKPTSSNQGRGIFLLKSQTEVRSLQAKLQSVEDESTYKKLPYKLPQARIVQRYIDRPLLLEGKKFDVRSYLLIACTVPYMVFFGHGYVRLTCLNYDPKSNDLTSHLTNQYVQKKSPIYTHVKEETVWLMERFNNYVNEKYRQAKGLPRDWVLNSFTKRMKEIMLQCFLSVKSKLECKLGFFDLIGCDFLIDEDFKVWLLEMNANPALHSNCTALRTVIPTVVNETLDLTIEIFTKAQKTQSILPLESLCHFVLLYNGTASNNGLPQTAKSKTSLCSLKIPRISLEKASSSSNPGLPTLPPDKQPPPKIPEKVPKADSRGDSKGESSGAPEGLAVAPSKGVRRDPLPMPQIQISIVPSLTCCPSVKAILRGHHVCTSGNQYIIKPVPATPDKAEGPEDQAKSLNLPRGNSKDKSYTTWFQQTFGTKVPPASDNSGAENALTSSQMLSLHLQSNLPPNGLLLPEFPKSSPVVVKRPPAAESKPRAVAVSPSCRESLPEEKKISHRGS</sequence>
<accession>A0ABM3ZP97</accession>
<keyword evidence="3" id="KW-0378">Hydrolase</keyword>
<feature type="compositionally biased region" description="Basic and acidic residues" evidence="5">
    <location>
        <begin position="361"/>
        <end position="383"/>
    </location>
</feature>
<evidence type="ECO:0000313" key="8">
    <source>
        <dbReference type="RefSeq" id="XP_060550195.1"/>
    </source>
</evidence>
<feature type="region of interest" description="Disordered" evidence="5">
    <location>
        <begin position="327"/>
        <end position="393"/>
    </location>
</feature>
<dbReference type="PROSITE" id="PS51935">
    <property type="entry name" value="NLPC_P60"/>
    <property type="match status" value="1"/>
</dbReference>
<evidence type="ECO:0000313" key="7">
    <source>
        <dbReference type="Proteomes" id="UP001652622"/>
    </source>
</evidence>
<dbReference type="InterPro" id="IPR000064">
    <property type="entry name" value="NLP_P60_dom"/>
</dbReference>
<dbReference type="RefSeq" id="XP_060550195.1">
    <property type="nucleotide sequence ID" value="XM_060694212.1"/>
</dbReference>
<dbReference type="Proteomes" id="UP001652622">
    <property type="component" value="Unplaced"/>
</dbReference>
<dbReference type="PROSITE" id="PS51221">
    <property type="entry name" value="TTL"/>
    <property type="match status" value="1"/>
</dbReference>
<feature type="region of interest" description="Disordered" evidence="5">
    <location>
        <begin position="1126"/>
        <end position="1151"/>
    </location>
</feature>